<evidence type="ECO:0000313" key="1">
    <source>
        <dbReference type="EMBL" id="RED97411.1"/>
    </source>
</evidence>
<name>A0A3D9L350_MARFU</name>
<organism evidence="1 2">
    <name type="scientific">Marinoscillum furvescens DSM 4134</name>
    <dbReference type="NCBI Taxonomy" id="1122208"/>
    <lineage>
        <taxon>Bacteria</taxon>
        <taxon>Pseudomonadati</taxon>
        <taxon>Bacteroidota</taxon>
        <taxon>Cytophagia</taxon>
        <taxon>Cytophagales</taxon>
        <taxon>Reichenbachiellaceae</taxon>
        <taxon>Marinoscillum</taxon>
    </lineage>
</organism>
<protein>
    <submittedName>
        <fullName evidence="1">Uncharacterized protein</fullName>
    </submittedName>
</protein>
<keyword evidence="2" id="KW-1185">Reference proteome</keyword>
<evidence type="ECO:0000313" key="2">
    <source>
        <dbReference type="Proteomes" id="UP000256779"/>
    </source>
</evidence>
<dbReference type="AlphaFoldDB" id="A0A3D9L350"/>
<proteinExistence type="predicted"/>
<reference evidence="1 2" key="1">
    <citation type="submission" date="2018-07" db="EMBL/GenBank/DDBJ databases">
        <title>Genomic Encyclopedia of Type Strains, Phase IV (KMG-IV): sequencing the most valuable type-strain genomes for metagenomic binning, comparative biology and taxonomic classification.</title>
        <authorList>
            <person name="Goeker M."/>
        </authorList>
    </citation>
    <scope>NUCLEOTIDE SEQUENCE [LARGE SCALE GENOMIC DNA]</scope>
    <source>
        <strain evidence="1 2">DSM 4134</strain>
    </source>
</reference>
<dbReference type="Proteomes" id="UP000256779">
    <property type="component" value="Unassembled WGS sequence"/>
</dbReference>
<gene>
    <name evidence="1" type="ORF">C7460_11220</name>
</gene>
<dbReference type="EMBL" id="QREG01000012">
    <property type="protein sequence ID" value="RED97411.1"/>
    <property type="molecule type" value="Genomic_DNA"/>
</dbReference>
<comment type="caution">
    <text evidence="1">The sequence shown here is derived from an EMBL/GenBank/DDBJ whole genome shotgun (WGS) entry which is preliminary data.</text>
</comment>
<sequence length="40" mass="4791">MKLNFGQNEKYHIYGIDLGKWPLYLSKTFHRILLYLFTAG</sequence>
<accession>A0A3D9L350</accession>